<dbReference type="InterPro" id="IPR013154">
    <property type="entry name" value="ADH-like_N"/>
</dbReference>
<dbReference type="SUPFAM" id="SSF51735">
    <property type="entry name" value="NAD(P)-binding Rossmann-fold domains"/>
    <property type="match status" value="1"/>
</dbReference>
<feature type="domain" description="Alcohol dehydrogenase-like C-terminal" evidence="2">
    <location>
        <begin position="177"/>
        <end position="291"/>
    </location>
</feature>
<sequence>MKTSQSLVITSPYTISSKSTAIKSKVAEGCARIRIELGGICGSDLSVYKGSLSHANYPVVMGHELYGTVFEGDASGLFPHGQKVVVQPNLSCGECDLCLKGKKNICRHKQTLGVTQDGGFTTFIDVPITNLIPIPDEMDGKLAVLIEPLAVIVHAFRNVSIEVGDTVAVIGCGTEGMLSSILAQLLGAEVTAVDISQDKLGLMKGYEGIETGLPDILTEEYDHVVEAAGVPKAIEQSFEVVKPGGNILAIGITGESVNFNANKIVRSEVSVFGSIIYDFPDDFDQALQFLKKYPDQFARVVSKVYPFSDYESAFETAISGKVAKVLLDFKEGQM</sequence>
<feature type="domain" description="Alcohol dehydrogenase-like N-terminal" evidence="3">
    <location>
        <begin position="29"/>
        <end position="136"/>
    </location>
</feature>
<dbReference type="InterPro" id="IPR036291">
    <property type="entry name" value="NAD(P)-bd_dom_sf"/>
</dbReference>
<dbReference type="EMBL" id="JACHHJ010000003">
    <property type="protein sequence ID" value="MBB6450514.1"/>
    <property type="molecule type" value="Genomic_DNA"/>
</dbReference>
<dbReference type="Pfam" id="PF00107">
    <property type="entry name" value="ADH_zinc_N"/>
    <property type="match status" value="1"/>
</dbReference>
<accession>A0A841PRS9</accession>
<dbReference type="RefSeq" id="WP_184404572.1">
    <property type="nucleotide sequence ID" value="NZ_JACHHJ010000003.1"/>
</dbReference>
<proteinExistence type="predicted"/>
<dbReference type="InterPro" id="IPR050129">
    <property type="entry name" value="Zn_alcohol_dh"/>
</dbReference>
<dbReference type="EC" id="1.1.1.14" evidence="4"/>
<name>A0A841PRS9_9BACL</name>
<organism evidence="4 5">
    <name type="scientific">Geomicrobium halophilum</name>
    <dbReference type="NCBI Taxonomy" id="549000"/>
    <lineage>
        <taxon>Bacteria</taxon>
        <taxon>Bacillati</taxon>
        <taxon>Bacillota</taxon>
        <taxon>Bacilli</taxon>
        <taxon>Bacillales</taxon>
        <taxon>Geomicrobium</taxon>
    </lineage>
</organism>
<evidence type="ECO:0000256" key="1">
    <source>
        <dbReference type="ARBA" id="ARBA00023002"/>
    </source>
</evidence>
<evidence type="ECO:0000313" key="4">
    <source>
        <dbReference type="EMBL" id="MBB6450514.1"/>
    </source>
</evidence>
<dbReference type="Gene3D" id="3.40.50.720">
    <property type="entry name" value="NAD(P)-binding Rossmann-like Domain"/>
    <property type="match status" value="1"/>
</dbReference>
<dbReference type="GO" id="GO:0003939">
    <property type="term" value="F:L-iditol 2-dehydrogenase (NAD+) activity"/>
    <property type="evidence" value="ECO:0007669"/>
    <property type="project" value="UniProtKB-EC"/>
</dbReference>
<comment type="caution">
    <text evidence="4">The sequence shown here is derived from an EMBL/GenBank/DDBJ whole genome shotgun (WGS) entry which is preliminary data.</text>
</comment>
<keyword evidence="1 4" id="KW-0560">Oxidoreductase</keyword>
<dbReference type="Pfam" id="PF08240">
    <property type="entry name" value="ADH_N"/>
    <property type="match status" value="1"/>
</dbReference>
<evidence type="ECO:0000313" key="5">
    <source>
        <dbReference type="Proteomes" id="UP000568839"/>
    </source>
</evidence>
<evidence type="ECO:0000259" key="2">
    <source>
        <dbReference type="Pfam" id="PF00107"/>
    </source>
</evidence>
<dbReference type="Proteomes" id="UP000568839">
    <property type="component" value="Unassembled WGS sequence"/>
</dbReference>
<reference evidence="4 5" key="1">
    <citation type="submission" date="2020-08" db="EMBL/GenBank/DDBJ databases">
        <title>Genomic Encyclopedia of Type Strains, Phase IV (KMG-IV): sequencing the most valuable type-strain genomes for metagenomic binning, comparative biology and taxonomic classification.</title>
        <authorList>
            <person name="Goeker M."/>
        </authorList>
    </citation>
    <scope>NUCLEOTIDE SEQUENCE [LARGE SCALE GENOMIC DNA]</scope>
    <source>
        <strain evidence="4 5">DSM 21769</strain>
    </source>
</reference>
<dbReference type="InterPro" id="IPR013149">
    <property type="entry name" value="ADH-like_C"/>
</dbReference>
<dbReference type="InterPro" id="IPR011032">
    <property type="entry name" value="GroES-like_sf"/>
</dbReference>
<protein>
    <submittedName>
        <fullName evidence="4">L-iditol 2-dehydrogenase</fullName>
        <ecNumber evidence="4">1.1.1.14</ecNumber>
    </submittedName>
</protein>
<dbReference type="SUPFAM" id="SSF50129">
    <property type="entry name" value="GroES-like"/>
    <property type="match status" value="1"/>
</dbReference>
<dbReference type="AlphaFoldDB" id="A0A841PRS9"/>
<keyword evidence="5" id="KW-1185">Reference proteome</keyword>
<gene>
    <name evidence="4" type="ORF">HNR44_002497</name>
</gene>
<dbReference type="PANTHER" id="PTHR43401">
    <property type="entry name" value="L-THREONINE 3-DEHYDROGENASE"/>
    <property type="match status" value="1"/>
</dbReference>
<dbReference type="Gene3D" id="3.90.180.10">
    <property type="entry name" value="Medium-chain alcohol dehydrogenases, catalytic domain"/>
    <property type="match status" value="1"/>
</dbReference>
<evidence type="ECO:0000259" key="3">
    <source>
        <dbReference type="Pfam" id="PF08240"/>
    </source>
</evidence>
<dbReference type="PANTHER" id="PTHR43401:SF2">
    <property type="entry name" value="L-THREONINE 3-DEHYDROGENASE"/>
    <property type="match status" value="1"/>
</dbReference>